<name>A0A1I5CNX2_9FIRM</name>
<dbReference type="RefSeq" id="WP_091684290.1">
    <property type="nucleotide sequence ID" value="NZ_BAABFM010000006.1"/>
</dbReference>
<evidence type="ECO:0000256" key="5">
    <source>
        <dbReference type="ARBA" id="ARBA00023004"/>
    </source>
</evidence>
<dbReference type="Pfam" id="PF00694">
    <property type="entry name" value="Aconitase_C"/>
    <property type="match status" value="1"/>
</dbReference>
<dbReference type="UniPathway" id="UPA00223"/>
<dbReference type="Pfam" id="PF00330">
    <property type="entry name" value="Aconitase"/>
    <property type="match status" value="1"/>
</dbReference>
<keyword evidence="10" id="KW-1185">Reference proteome</keyword>
<dbReference type="AlphaFoldDB" id="A0A1I5CNX2"/>
<dbReference type="InterPro" id="IPR015932">
    <property type="entry name" value="Aconitase_dom2"/>
</dbReference>
<organism evidence="9 10">
    <name type="scientific">Anaerocolumna aminovalerica</name>
    <dbReference type="NCBI Taxonomy" id="1527"/>
    <lineage>
        <taxon>Bacteria</taxon>
        <taxon>Bacillati</taxon>
        <taxon>Bacillota</taxon>
        <taxon>Clostridia</taxon>
        <taxon>Lachnospirales</taxon>
        <taxon>Lachnospiraceae</taxon>
        <taxon>Anaerocolumna</taxon>
    </lineage>
</organism>
<dbReference type="InterPro" id="IPR015931">
    <property type="entry name" value="Acnase/IPM_dHydase_lsu_aba_1/3"/>
</dbReference>
<dbReference type="GO" id="GO:0046872">
    <property type="term" value="F:metal ion binding"/>
    <property type="evidence" value="ECO:0007669"/>
    <property type="project" value="UniProtKB-KW"/>
</dbReference>
<dbReference type="PANTHER" id="PTHR43160">
    <property type="entry name" value="ACONITATE HYDRATASE B"/>
    <property type="match status" value="1"/>
</dbReference>
<evidence type="ECO:0000256" key="4">
    <source>
        <dbReference type="ARBA" id="ARBA00022723"/>
    </source>
</evidence>
<dbReference type="InterPro" id="IPR000573">
    <property type="entry name" value="AconitaseA/IPMdHydase_ssu_swvl"/>
</dbReference>
<dbReference type="InterPro" id="IPR050926">
    <property type="entry name" value="Aconitase/IPM_isomerase"/>
</dbReference>
<evidence type="ECO:0000313" key="9">
    <source>
        <dbReference type="EMBL" id="SFN88566.1"/>
    </source>
</evidence>
<protein>
    <submittedName>
        <fullName evidence="9">Aconitate hydratase</fullName>
    </submittedName>
</protein>
<evidence type="ECO:0000256" key="6">
    <source>
        <dbReference type="ARBA" id="ARBA00023014"/>
    </source>
</evidence>
<dbReference type="OrthoDB" id="9764318at2"/>
<reference evidence="9 10" key="1">
    <citation type="submission" date="2016-10" db="EMBL/GenBank/DDBJ databases">
        <authorList>
            <person name="de Groot N.N."/>
        </authorList>
    </citation>
    <scope>NUCLEOTIDE SEQUENCE [LARGE SCALE GENOMIC DNA]</scope>
    <source>
        <strain evidence="9 10">DSM 1283</strain>
    </source>
</reference>
<comment type="cofactor">
    <cofactor evidence="1">
        <name>[4Fe-4S] cluster</name>
        <dbReference type="ChEBI" id="CHEBI:49883"/>
    </cofactor>
</comment>
<dbReference type="InterPro" id="IPR036008">
    <property type="entry name" value="Aconitase_4Fe-4S_dom"/>
</dbReference>
<evidence type="ECO:0000259" key="7">
    <source>
        <dbReference type="Pfam" id="PF00330"/>
    </source>
</evidence>
<evidence type="ECO:0000259" key="8">
    <source>
        <dbReference type="Pfam" id="PF00694"/>
    </source>
</evidence>
<dbReference type="Gene3D" id="3.40.1060.10">
    <property type="entry name" value="Aconitase, Domain 2"/>
    <property type="match status" value="1"/>
</dbReference>
<evidence type="ECO:0000256" key="1">
    <source>
        <dbReference type="ARBA" id="ARBA00001966"/>
    </source>
</evidence>
<dbReference type="SUPFAM" id="SSF53732">
    <property type="entry name" value="Aconitase iron-sulfur domain"/>
    <property type="match status" value="1"/>
</dbReference>
<keyword evidence="6" id="KW-0411">Iron-sulfur</keyword>
<dbReference type="EMBL" id="FOWD01000003">
    <property type="protein sequence ID" value="SFN88566.1"/>
    <property type="molecule type" value="Genomic_DNA"/>
</dbReference>
<comment type="subunit">
    <text evidence="3">Monomer.</text>
</comment>
<dbReference type="InterPro" id="IPR015928">
    <property type="entry name" value="Aconitase/3IPM_dehydase_swvl"/>
</dbReference>
<keyword evidence="4" id="KW-0479">Metal-binding</keyword>
<dbReference type="GO" id="GO:0006099">
    <property type="term" value="P:tricarboxylic acid cycle"/>
    <property type="evidence" value="ECO:0007669"/>
    <property type="project" value="UniProtKB-UniPathway"/>
</dbReference>
<proteinExistence type="inferred from homology"/>
<evidence type="ECO:0000256" key="2">
    <source>
        <dbReference type="ARBA" id="ARBA00007185"/>
    </source>
</evidence>
<feature type="domain" description="Aconitase/3-isopropylmalate dehydratase large subunit alpha/beta/alpha" evidence="7">
    <location>
        <begin position="49"/>
        <end position="480"/>
    </location>
</feature>
<dbReference type="PRINTS" id="PR00415">
    <property type="entry name" value="ACONITASE"/>
</dbReference>
<dbReference type="STRING" id="1527.SAMN04489757_103176"/>
<feature type="domain" description="Aconitase A/isopropylmalate dehydratase small subunit swivel" evidence="8">
    <location>
        <begin position="648"/>
        <end position="696"/>
    </location>
</feature>
<evidence type="ECO:0000313" key="10">
    <source>
        <dbReference type="Proteomes" id="UP000198806"/>
    </source>
</evidence>
<dbReference type="InterPro" id="IPR001030">
    <property type="entry name" value="Acoase/IPM_deHydtase_lsu_aba"/>
</dbReference>
<dbReference type="SUPFAM" id="SSF52016">
    <property type="entry name" value="LeuD/IlvD-like"/>
    <property type="match status" value="1"/>
</dbReference>
<comment type="similarity">
    <text evidence="2">Belongs to the aconitase/IPM isomerase family.</text>
</comment>
<dbReference type="GO" id="GO:0003994">
    <property type="term" value="F:aconitate hydratase activity"/>
    <property type="evidence" value="ECO:0007669"/>
    <property type="project" value="TreeGrafter"/>
</dbReference>
<keyword evidence="5" id="KW-0408">Iron</keyword>
<dbReference type="Gene3D" id="3.20.19.10">
    <property type="entry name" value="Aconitase, domain 4"/>
    <property type="match status" value="1"/>
</dbReference>
<dbReference type="Proteomes" id="UP000198806">
    <property type="component" value="Unassembled WGS sequence"/>
</dbReference>
<evidence type="ECO:0000256" key="3">
    <source>
        <dbReference type="ARBA" id="ARBA00011245"/>
    </source>
</evidence>
<dbReference type="Gene3D" id="3.30.499.10">
    <property type="entry name" value="Aconitase, domain 3"/>
    <property type="match status" value="2"/>
</dbReference>
<accession>A0A1I5CNX2</accession>
<dbReference type="GO" id="GO:0005829">
    <property type="term" value="C:cytosol"/>
    <property type="evidence" value="ECO:0007669"/>
    <property type="project" value="TreeGrafter"/>
</dbReference>
<sequence length="762" mass="83793">MIKLYEKGAYVLNGAEIVDEQNVTSELLFQKLGEECTKESAAKNTLAYEILEAHNTSGNMEKLKIKFDKLTSHDITFVGIIQTARASGLEKFPVPYVLTNCHNSLCAVGGTINEDDHMFGLSCGKKYGGIYVPPHQAVIHQFAREMLAGGGRMILGSDSHTRYGALGTMAIGEGGPELVKQLLSRTYDINMPGVVGVYLTGTPRKGVGPQDIALAIIGAVFSNGYVNNKVMEFIGDGVENLSVDYRIGIDVMTTETTCLSSIWTTDDKVKEFYEIHNRAEDYKELKPKKVAYYDGFIYVDLSEIKPMIAMPFHPSNVYTIDDVNANLYDILDEVEKKAGISLDNNDIKYTLKDKIRNGKLYVEQGVIAGCAGGGFENICDATDILNGAYIGADEFSLSVYPASQPIFMELVKNGSVAKLMETGATIRTAFCGPCFGAGDVPSNNSFSIRHTTRNFPNREGSKITNGQIASVALMDARSIAATAANKGYLTSAENIDANFSKPKYFFDSKIYDNRVYNGVGKADPSVEIKFGPGIVDWPAMSPLTEDLVLKVVSVIHDPVTTTDELIPSGETSSYRSNPLKLAEFTLSRKDPSYVGRAKEIQKAEKARIAGEDIYAANKEVERIFEKINEKFSVDPKLTEIGSVIYAVKPGDGSAREQAASCQKVLGGLANIAKEYATKRYRSNLINWGMLPFLLKEEIPFDNGDYIYIKDIKKAVAEKASEIKAYVVDKDMKEFTLSLGELTEDERDIIQSGCLINYYRDKN</sequence>
<dbReference type="PANTHER" id="PTHR43160:SF3">
    <property type="entry name" value="ACONITATE HYDRATASE, MITOCHONDRIAL"/>
    <property type="match status" value="1"/>
</dbReference>
<dbReference type="GO" id="GO:0051539">
    <property type="term" value="F:4 iron, 4 sulfur cluster binding"/>
    <property type="evidence" value="ECO:0007669"/>
    <property type="project" value="TreeGrafter"/>
</dbReference>
<dbReference type="NCBIfam" id="NF008503">
    <property type="entry name" value="PRK11413.1"/>
    <property type="match status" value="1"/>
</dbReference>
<gene>
    <name evidence="9" type="ORF">SAMN04489757_103176</name>
</gene>